<reference evidence="5" key="1">
    <citation type="submission" date="2015-08" db="UniProtKB">
        <authorList>
            <consortium name="WormBaseParasite"/>
        </authorList>
    </citation>
    <scope>IDENTIFICATION</scope>
</reference>
<comment type="similarity">
    <text evidence="1">Belongs to the peroxin-19 family.</text>
</comment>
<sequence length="246" mass="28486">MSEDGKNFKDHTLTEEDAELSELMNSAMADLGKNENKKGKQCTDDDLDAFMEQLDQQAMQDASKNFETMLDAIMKKVDSDRSTNDDGSLDEDRNFLSDMKKFMETANAINSGCSEEEMNKIMKEFEDPNSFMKNFTEILMEEMTNKETMYPPIKEMKDKFSKFLEEKGSTLSEEEIKKYKKQQEVVEKICIEFEKVDYDENNEEQKGERIIVLTKLFNELHSYGFVPQEFSPDIGNIGDPENCTIM</sequence>
<dbReference type="WBParaSite" id="TCONS_00006888.p1">
    <property type="protein sequence ID" value="TCONS_00006888.p1"/>
    <property type="gene ID" value="XLOC_004988"/>
</dbReference>
<proteinExistence type="inferred from homology"/>
<dbReference type="WBParaSite" id="SSTP_0000752200.1">
    <property type="protein sequence ID" value="SSTP_0000752200.1"/>
    <property type="gene ID" value="SSTP_0000752200"/>
</dbReference>
<dbReference type="PANTHER" id="PTHR12774">
    <property type="entry name" value="PEROXISOMAL BIOGENESIS FACTOR 19"/>
    <property type="match status" value="1"/>
</dbReference>
<keyword evidence="4" id="KW-1185">Reference proteome</keyword>
<dbReference type="Gene3D" id="1.20.120.900">
    <property type="entry name" value="Pex19, mPTS binding domain"/>
    <property type="match status" value="1"/>
</dbReference>
<protein>
    <recommendedName>
        <fullName evidence="2">Peroxin-19</fullName>
    </recommendedName>
</protein>
<dbReference type="InterPro" id="IPR038322">
    <property type="entry name" value="Pex19_C_sf"/>
</dbReference>
<evidence type="ECO:0000313" key="4">
    <source>
        <dbReference type="Proteomes" id="UP000035681"/>
    </source>
</evidence>
<feature type="region of interest" description="Disordered" evidence="3">
    <location>
        <begin position="25"/>
        <end position="44"/>
    </location>
</feature>
<name>A0A0K0EDF9_STRER</name>
<evidence type="ECO:0000256" key="2">
    <source>
        <dbReference type="ARBA" id="ARBA00029688"/>
    </source>
</evidence>
<dbReference type="GO" id="GO:0005778">
    <property type="term" value="C:peroxisomal membrane"/>
    <property type="evidence" value="ECO:0007669"/>
    <property type="project" value="TreeGrafter"/>
</dbReference>
<dbReference type="GO" id="GO:0045046">
    <property type="term" value="P:protein import into peroxisome membrane"/>
    <property type="evidence" value="ECO:0007669"/>
    <property type="project" value="TreeGrafter"/>
</dbReference>
<dbReference type="Proteomes" id="UP000035681">
    <property type="component" value="Unplaced"/>
</dbReference>
<feature type="compositionally biased region" description="Basic and acidic residues" evidence="3">
    <location>
        <begin position="32"/>
        <end position="43"/>
    </location>
</feature>
<dbReference type="InterPro" id="IPR006708">
    <property type="entry name" value="Pex19"/>
</dbReference>
<evidence type="ECO:0000256" key="1">
    <source>
        <dbReference type="ARBA" id="ARBA00006326"/>
    </source>
</evidence>
<evidence type="ECO:0000313" key="5">
    <source>
        <dbReference type="WBParaSite" id="SSTP_0000752200.1"/>
    </source>
</evidence>
<organism evidence="5">
    <name type="scientific">Strongyloides stercoralis</name>
    <name type="common">Threadworm</name>
    <dbReference type="NCBI Taxonomy" id="6248"/>
    <lineage>
        <taxon>Eukaryota</taxon>
        <taxon>Metazoa</taxon>
        <taxon>Ecdysozoa</taxon>
        <taxon>Nematoda</taxon>
        <taxon>Chromadorea</taxon>
        <taxon>Rhabditida</taxon>
        <taxon>Tylenchina</taxon>
        <taxon>Panagrolaimomorpha</taxon>
        <taxon>Strongyloidoidea</taxon>
        <taxon>Strongyloididae</taxon>
        <taxon>Strongyloides</taxon>
    </lineage>
</organism>
<evidence type="ECO:0000256" key="3">
    <source>
        <dbReference type="SAM" id="MobiDB-lite"/>
    </source>
</evidence>
<dbReference type="PANTHER" id="PTHR12774:SF2">
    <property type="entry name" value="PEROXISOMAL BIOGENESIS FACTOR 19"/>
    <property type="match status" value="1"/>
</dbReference>
<dbReference type="STRING" id="6248.A0A0K0EDF9"/>
<dbReference type="AlphaFoldDB" id="A0A0K0EDF9"/>
<dbReference type="GO" id="GO:0033328">
    <property type="term" value="F:peroxisome membrane targeting sequence binding"/>
    <property type="evidence" value="ECO:0007669"/>
    <property type="project" value="TreeGrafter"/>
</dbReference>
<accession>A0A0K0EDF9</accession>
<dbReference type="Pfam" id="PF04614">
    <property type="entry name" value="Pex19"/>
    <property type="match status" value="1"/>
</dbReference>